<sequence>MRRIRLLQGGLQIANVLDHPLDHLELRQFPLARHVRDEGAQLRQISGHFLGLEVASGAADPQAIVQDAAMIGRHSAAHRTHHHRLHAGRTLAYKQFLATVSSKKKTSQVTQKGLGEIDQSQVEEEDEAERERRRKTWECLVENYSVECILASDDCAPAARVVGLSFGVHVRLARVSCGATLPIPGCLQDCNIVSGRGMINPYFGGPLGPYPTFGTNTRSIWYFSGVLEHGGGGEGERYTLSWKHGYFVRCDALCVVLTEIQGSSMGRTVTPARRLLQVIEVWLSLYNVYRQIVLEYHGVLEYCRNKTPAHTANVAWSSPGKFFLPVICFQLKHFIKDNRGERKIRPYIYIYKEKASNRERAIIVLSRNS</sequence>
<evidence type="ECO:0000313" key="3">
    <source>
        <dbReference type="Proteomes" id="UP000078542"/>
    </source>
</evidence>
<evidence type="ECO:0000313" key="2">
    <source>
        <dbReference type="EMBL" id="KYN04458.1"/>
    </source>
</evidence>
<keyword evidence="3" id="KW-1185">Reference proteome</keyword>
<protein>
    <submittedName>
        <fullName evidence="2">Uncharacterized protein</fullName>
    </submittedName>
</protein>
<dbReference type="EMBL" id="KQ977276">
    <property type="protein sequence ID" value="KYN04458.1"/>
    <property type="molecule type" value="Genomic_DNA"/>
</dbReference>
<evidence type="ECO:0000256" key="1">
    <source>
        <dbReference type="SAM" id="MobiDB-lite"/>
    </source>
</evidence>
<accession>A0A195CUU8</accession>
<feature type="region of interest" description="Disordered" evidence="1">
    <location>
        <begin position="108"/>
        <end position="129"/>
    </location>
</feature>
<dbReference type="AlphaFoldDB" id="A0A195CUU8"/>
<organism evidence="2 3">
    <name type="scientific">Cyphomyrmex costatus</name>
    <dbReference type="NCBI Taxonomy" id="456900"/>
    <lineage>
        <taxon>Eukaryota</taxon>
        <taxon>Metazoa</taxon>
        <taxon>Ecdysozoa</taxon>
        <taxon>Arthropoda</taxon>
        <taxon>Hexapoda</taxon>
        <taxon>Insecta</taxon>
        <taxon>Pterygota</taxon>
        <taxon>Neoptera</taxon>
        <taxon>Endopterygota</taxon>
        <taxon>Hymenoptera</taxon>
        <taxon>Apocrita</taxon>
        <taxon>Aculeata</taxon>
        <taxon>Formicoidea</taxon>
        <taxon>Formicidae</taxon>
        <taxon>Myrmicinae</taxon>
        <taxon>Cyphomyrmex</taxon>
    </lineage>
</organism>
<gene>
    <name evidence="2" type="ORF">ALC62_04682</name>
</gene>
<dbReference type="Proteomes" id="UP000078542">
    <property type="component" value="Unassembled WGS sequence"/>
</dbReference>
<name>A0A195CUU8_9HYME</name>
<proteinExistence type="predicted"/>
<reference evidence="2 3" key="1">
    <citation type="submission" date="2016-03" db="EMBL/GenBank/DDBJ databases">
        <title>Cyphomyrmex costatus WGS genome.</title>
        <authorList>
            <person name="Nygaard S."/>
            <person name="Hu H."/>
            <person name="Boomsma J."/>
            <person name="Zhang G."/>
        </authorList>
    </citation>
    <scope>NUCLEOTIDE SEQUENCE [LARGE SCALE GENOMIC DNA]</scope>
    <source>
        <strain evidence="2">MS0001</strain>
        <tissue evidence="2">Whole body</tissue>
    </source>
</reference>